<evidence type="ECO:0000256" key="5">
    <source>
        <dbReference type="ARBA" id="ARBA00022989"/>
    </source>
</evidence>
<reference evidence="9" key="1">
    <citation type="journal article" date="2021" name="Science">
        <title>Hunting the eagle killer: A cyanobacterial neurotoxin causes vacuolar myelinopathy.</title>
        <authorList>
            <person name="Breinlinger S."/>
            <person name="Phillips T.J."/>
            <person name="Haram B.N."/>
            <person name="Mares J."/>
            <person name="Martinez Yerena J.A."/>
            <person name="Hrouzek P."/>
            <person name="Sobotka R."/>
            <person name="Henderson W.M."/>
            <person name="Schmieder P."/>
            <person name="Williams S.M."/>
            <person name="Lauderdale J.D."/>
            <person name="Wilde H.D."/>
            <person name="Gerrin W."/>
            <person name="Kust A."/>
            <person name="Washington J.W."/>
            <person name="Wagner C."/>
            <person name="Geier B."/>
            <person name="Liebeke M."/>
            <person name="Enke H."/>
            <person name="Niedermeyer T.H.J."/>
            <person name="Wilde S.B."/>
        </authorList>
    </citation>
    <scope>NUCLEOTIDE SEQUENCE [LARGE SCALE GENOMIC DNA]</scope>
    <source>
        <strain evidence="9">Thurmond2011</strain>
    </source>
</reference>
<evidence type="ECO:0000256" key="6">
    <source>
        <dbReference type="ARBA" id="ARBA00023136"/>
    </source>
</evidence>
<dbReference type="GO" id="GO:0005886">
    <property type="term" value="C:plasma membrane"/>
    <property type="evidence" value="ECO:0007669"/>
    <property type="project" value="UniProtKB-SubCell"/>
</dbReference>
<gene>
    <name evidence="8" type="ORF">G7B40_016520</name>
</gene>
<organism evidence="8 9">
    <name type="scientific">Aetokthonos hydrillicola Thurmond2011</name>
    <dbReference type="NCBI Taxonomy" id="2712845"/>
    <lineage>
        <taxon>Bacteria</taxon>
        <taxon>Bacillati</taxon>
        <taxon>Cyanobacteriota</taxon>
        <taxon>Cyanophyceae</taxon>
        <taxon>Nostocales</taxon>
        <taxon>Hapalosiphonaceae</taxon>
        <taxon>Aetokthonos</taxon>
    </lineage>
</organism>
<keyword evidence="3" id="KW-1003">Cell membrane</keyword>
<evidence type="ECO:0000313" key="8">
    <source>
        <dbReference type="EMBL" id="MDR9896153.1"/>
    </source>
</evidence>
<dbReference type="SUPFAM" id="SSF161098">
    <property type="entry name" value="MetI-like"/>
    <property type="match status" value="1"/>
</dbReference>
<proteinExistence type="predicted"/>
<name>A0AAP5I6X6_9CYAN</name>
<feature type="transmembrane region" description="Helical" evidence="7">
    <location>
        <begin position="50"/>
        <end position="67"/>
    </location>
</feature>
<dbReference type="EMBL" id="JAALHA020000007">
    <property type="protein sequence ID" value="MDR9896153.1"/>
    <property type="molecule type" value="Genomic_DNA"/>
</dbReference>
<evidence type="ECO:0000256" key="7">
    <source>
        <dbReference type="SAM" id="Phobius"/>
    </source>
</evidence>
<dbReference type="RefSeq" id="WP_208344329.1">
    <property type="nucleotide sequence ID" value="NZ_CAWQFN010000492.1"/>
</dbReference>
<evidence type="ECO:0000313" key="9">
    <source>
        <dbReference type="Proteomes" id="UP000667802"/>
    </source>
</evidence>
<dbReference type="AlphaFoldDB" id="A0AAP5I6X6"/>
<keyword evidence="6 7" id="KW-0472">Membrane</keyword>
<keyword evidence="5 7" id="KW-1133">Transmembrane helix</keyword>
<feature type="transmembrane region" description="Helical" evidence="7">
    <location>
        <begin position="158"/>
        <end position="185"/>
    </location>
</feature>
<dbReference type="Proteomes" id="UP000667802">
    <property type="component" value="Unassembled WGS sequence"/>
</dbReference>
<evidence type="ECO:0000256" key="4">
    <source>
        <dbReference type="ARBA" id="ARBA00022692"/>
    </source>
</evidence>
<feature type="transmembrane region" description="Helical" evidence="7">
    <location>
        <begin position="20"/>
        <end position="43"/>
    </location>
</feature>
<feature type="transmembrane region" description="Helical" evidence="7">
    <location>
        <begin position="120"/>
        <end position="146"/>
    </location>
</feature>
<dbReference type="InterPro" id="IPR035906">
    <property type="entry name" value="MetI-like_sf"/>
</dbReference>
<dbReference type="PANTHER" id="PTHR30151:SF7">
    <property type="entry name" value="NITRATE IMPORT PERMEASE PROTEIN NRTB"/>
    <property type="match status" value="1"/>
</dbReference>
<keyword evidence="9" id="KW-1185">Reference proteome</keyword>
<evidence type="ECO:0000256" key="2">
    <source>
        <dbReference type="ARBA" id="ARBA00022448"/>
    </source>
</evidence>
<comment type="subcellular location">
    <subcellularLocation>
        <location evidence="1">Cell membrane</location>
        <topology evidence="1">Multi-pass membrane protein</topology>
    </subcellularLocation>
</comment>
<feature type="transmembrane region" description="Helical" evidence="7">
    <location>
        <begin position="73"/>
        <end position="91"/>
    </location>
</feature>
<keyword evidence="4 7" id="KW-0812">Transmembrane</keyword>
<evidence type="ECO:0000256" key="1">
    <source>
        <dbReference type="ARBA" id="ARBA00004651"/>
    </source>
</evidence>
<accession>A0AAP5I6X6</accession>
<keyword evidence="2" id="KW-0813">Transport</keyword>
<protein>
    <submittedName>
        <fullName evidence="8">Nitrate transporter</fullName>
    </submittedName>
</protein>
<evidence type="ECO:0000256" key="3">
    <source>
        <dbReference type="ARBA" id="ARBA00022475"/>
    </source>
</evidence>
<comment type="caution">
    <text evidence="8">The sequence shown here is derived from an EMBL/GenBank/DDBJ whole genome shotgun (WGS) entry which is preliminary data.</text>
</comment>
<dbReference type="PANTHER" id="PTHR30151">
    <property type="entry name" value="ALKANE SULFONATE ABC TRANSPORTER-RELATED, MEMBRANE SUBUNIT"/>
    <property type="match status" value="1"/>
</dbReference>
<sequence>MEHSIFVDILTSVERLFVGYIPAAILGILIGLVVGINNIGYLVFMRILQIANSIPSIALLPIALLAFKQTEVAIWIVVFISALWTVIIDTAKGMRQFRTHGHNFRVAIPHIFRALRLGIWFAWVTVIAAEMLTGGQGLGYVIWGGYNNTSNKKVIIDALIYIGMIAFTLDQLLDITGLFLSQIVVEGEQRNR</sequence>